<dbReference type="InterPro" id="IPR050555">
    <property type="entry name" value="Bact_Solute-Bind_Prot2"/>
</dbReference>
<keyword evidence="6" id="KW-1185">Reference proteome</keyword>
<evidence type="ECO:0000313" key="5">
    <source>
        <dbReference type="EMBL" id="RJE89559.1"/>
    </source>
</evidence>
<evidence type="ECO:0000256" key="2">
    <source>
        <dbReference type="ARBA" id="ARBA00007639"/>
    </source>
</evidence>
<reference evidence="6" key="1">
    <citation type="submission" date="2018-09" db="EMBL/GenBank/DDBJ databases">
        <title>Acidovorax cavernicola nov. sp. isolated from Gruta de las Maravillas (Aracena, Spain).</title>
        <authorList>
            <person name="Jurado V."/>
            <person name="Gutierrez-Patricio S."/>
            <person name="Gonzalez-Pimentel J.L."/>
            <person name="Miller A.Z."/>
            <person name="Laiz L."/>
            <person name="Saiz-Jimenez C."/>
        </authorList>
    </citation>
    <scope>NUCLEOTIDE SEQUENCE [LARGE SCALE GENOMIC DNA]</scope>
    <source>
        <strain evidence="6">1011MAR3C25</strain>
    </source>
</reference>
<dbReference type="Proteomes" id="UP000284202">
    <property type="component" value="Unassembled WGS sequence"/>
</dbReference>
<dbReference type="AlphaFoldDB" id="A0A418T8K4"/>
<dbReference type="EMBL" id="QZCG01000001">
    <property type="protein sequence ID" value="RJE89559.1"/>
    <property type="molecule type" value="Genomic_DNA"/>
</dbReference>
<dbReference type="GO" id="GO:0030246">
    <property type="term" value="F:carbohydrate binding"/>
    <property type="evidence" value="ECO:0007669"/>
    <property type="project" value="TreeGrafter"/>
</dbReference>
<keyword evidence="3" id="KW-0732">Signal</keyword>
<evidence type="ECO:0000259" key="4">
    <source>
        <dbReference type="Pfam" id="PF13407"/>
    </source>
</evidence>
<dbReference type="OrthoDB" id="9804917at2"/>
<comment type="subcellular location">
    <subcellularLocation>
        <location evidence="1">Periplasm</location>
    </subcellularLocation>
</comment>
<comment type="similarity">
    <text evidence="2">Belongs to the bacterial solute-binding protein 2 family.</text>
</comment>
<dbReference type="Gene3D" id="3.40.50.2300">
    <property type="match status" value="2"/>
</dbReference>
<feature type="domain" description="Periplasmic binding protein" evidence="4">
    <location>
        <begin position="43"/>
        <end position="300"/>
    </location>
</feature>
<evidence type="ECO:0000256" key="1">
    <source>
        <dbReference type="ARBA" id="ARBA00004418"/>
    </source>
</evidence>
<feature type="signal peptide" evidence="3">
    <location>
        <begin position="1"/>
        <end position="28"/>
    </location>
</feature>
<evidence type="ECO:0000256" key="3">
    <source>
        <dbReference type="SAM" id="SignalP"/>
    </source>
</evidence>
<evidence type="ECO:0000313" key="6">
    <source>
        <dbReference type="Proteomes" id="UP000284202"/>
    </source>
</evidence>
<gene>
    <name evidence="5" type="ORF">D3P04_01375</name>
</gene>
<dbReference type="Pfam" id="PF13407">
    <property type="entry name" value="Peripla_BP_4"/>
    <property type="match status" value="1"/>
</dbReference>
<dbReference type="InterPro" id="IPR025997">
    <property type="entry name" value="SBP_2_dom"/>
</dbReference>
<feature type="chain" id="PRO_5019553162" evidence="3">
    <location>
        <begin position="29"/>
        <end position="320"/>
    </location>
</feature>
<dbReference type="GO" id="GO:0030288">
    <property type="term" value="C:outer membrane-bounded periplasmic space"/>
    <property type="evidence" value="ECO:0007669"/>
    <property type="project" value="TreeGrafter"/>
</dbReference>
<proteinExistence type="inferred from homology"/>
<protein>
    <submittedName>
        <fullName evidence="5">Sugar ABC transporter substrate-binding protein</fullName>
    </submittedName>
</protein>
<dbReference type="SUPFAM" id="SSF53822">
    <property type="entry name" value="Periplasmic binding protein-like I"/>
    <property type="match status" value="1"/>
</dbReference>
<sequence length="320" mass="34341">MNGLVPALRAIAATTTAVVLATAFPAFAQEEPGMEVKDSYRFVIIPKVVHPWFDQVNNGAMQAAQVIEAQTGSKVEIVYSAPQQADVVQQNQIIESSIATRPDGIAVDLLDASGNRASLEEAVGQEIPVTIFDSVPPEGMELTSIGNDFCEQAKLASRRLVELMEESGQVAIMMGVPSAPNHAIRAQCHEEVFAEYPNIELVATGIDNDDIETAQKQAAAIMQANPDLKGWVASDAAGPIGIGQAIQEAGKTGDVILVGLDNLPEMLQLIRDGVAESSSSTRPEMQGYWSIMAMWQQAMGIDTPKYIDTGIDFITKEDLE</sequence>
<dbReference type="PANTHER" id="PTHR30036:SF7">
    <property type="entry name" value="ABC TRANSPORTER PERIPLASMIC-BINDING PROTEIN YPHF"/>
    <property type="match status" value="1"/>
</dbReference>
<accession>A0A418T8K4</accession>
<comment type="caution">
    <text evidence="5">The sequence shown here is derived from an EMBL/GenBank/DDBJ whole genome shotgun (WGS) entry which is preliminary data.</text>
</comment>
<dbReference type="InterPro" id="IPR028082">
    <property type="entry name" value="Peripla_BP_I"/>
</dbReference>
<organism evidence="5 6">
    <name type="scientific">Paracoccus onubensis</name>
    <dbReference type="NCBI Taxonomy" id="1675788"/>
    <lineage>
        <taxon>Bacteria</taxon>
        <taxon>Pseudomonadati</taxon>
        <taxon>Pseudomonadota</taxon>
        <taxon>Alphaproteobacteria</taxon>
        <taxon>Rhodobacterales</taxon>
        <taxon>Paracoccaceae</taxon>
        <taxon>Paracoccus</taxon>
    </lineage>
</organism>
<dbReference type="PANTHER" id="PTHR30036">
    <property type="entry name" value="D-XYLOSE-BINDING PERIPLASMIC PROTEIN"/>
    <property type="match status" value="1"/>
</dbReference>
<name>A0A418T8K4_9RHOB</name>